<protein>
    <recommendedName>
        <fullName evidence="2">Peptidase M20 domain-containing protein 2</fullName>
    </recommendedName>
</protein>
<dbReference type="InterPro" id="IPR052030">
    <property type="entry name" value="Peptidase_M20/M20A_hydrolases"/>
</dbReference>
<dbReference type="InterPro" id="IPR002933">
    <property type="entry name" value="Peptidase_M20"/>
</dbReference>
<name>A0A9P4INT9_9PEZI</name>
<dbReference type="InterPro" id="IPR017144">
    <property type="entry name" value="Xaa-Arg_dipeptidase"/>
</dbReference>
<dbReference type="GO" id="GO:0016805">
    <property type="term" value="F:dipeptidase activity"/>
    <property type="evidence" value="ECO:0007669"/>
    <property type="project" value="InterPro"/>
</dbReference>
<dbReference type="SUPFAM" id="SSF53187">
    <property type="entry name" value="Zn-dependent exopeptidases"/>
    <property type="match status" value="1"/>
</dbReference>
<proteinExistence type="inferred from homology"/>
<accession>A0A9P4INT9</accession>
<dbReference type="EMBL" id="ML978121">
    <property type="protein sequence ID" value="KAF2104915.1"/>
    <property type="molecule type" value="Genomic_DNA"/>
</dbReference>
<evidence type="ECO:0000313" key="4">
    <source>
        <dbReference type="EMBL" id="KAF2104915.1"/>
    </source>
</evidence>
<dbReference type="Proteomes" id="UP000799772">
    <property type="component" value="Unassembled WGS sequence"/>
</dbReference>
<dbReference type="SUPFAM" id="SSF55031">
    <property type="entry name" value="Bacterial exopeptidase dimerisation domain"/>
    <property type="match status" value="1"/>
</dbReference>
<dbReference type="PIRSF" id="PIRSF037226">
    <property type="entry name" value="Amidohydrolase_ACY1L2_prd"/>
    <property type="match status" value="1"/>
</dbReference>
<dbReference type="PANTHER" id="PTHR30575:SF0">
    <property type="entry name" value="XAA-ARG DIPEPTIDASE"/>
    <property type="match status" value="1"/>
</dbReference>
<dbReference type="PANTHER" id="PTHR30575">
    <property type="entry name" value="PEPTIDASE M20"/>
    <property type="match status" value="1"/>
</dbReference>
<feature type="domain" description="Peptidase M20 dimerisation" evidence="3">
    <location>
        <begin position="193"/>
        <end position="280"/>
    </location>
</feature>
<comment type="caution">
    <text evidence="4">The sequence shown here is derived from an EMBL/GenBank/DDBJ whole genome shotgun (WGS) entry which is preliminary data.</text>
</comment>
<evidence type="ECO:0000259" key="3">
    <source>
        <dbReference type="Pfam" id="PF07687"/>
    </source>
</evidence>
<dbReference type="CDD" id="cd05672">
    <property type="entry name" value="M20_ACY1L2-like"/>
    <property type="match status" value="1"/>
</dbReference>
<dbReference type="Gene3D" id="3.40.630.10">
    <property type="entry name" value="Zn peptidases"/>
    <property type="match status" value="1"/>
</dbReference>
<gene>
    <name evidence="4" type="ORF">NA57DRAFT_71116</name>
</gene>
<dbReference type="AlphaFoldDB" id="A0A9P4INT9"/>
<evidence type="ECO:0000313" key="5">
    <source>
        <dbReference type="Proteomes" id="UP000799772"/>
    </source>
</evidence>
<comment type="similarity">
    <text evidence="1 2">Belongs to the peptidase M20A family.</text>
</comment>
<sequence>MAEEAPPAAKVLSCIQAGRTILQAIEDFAEDLKSLNHEIHSCPELAFEEFQAHDNISSLLEQHGFNVTRHAYGIETSLEAIYGSGGRLVTFNAEYDALPGIGHACGHNLLATASVAAFIAVAYIVRESTTPGRVRLLGTPAEEGGGGKIKLIAAGAFDGVNACFLNHPIPATLGPVQGYSGIADPLTDATTKVSVTFTGKAAHPTMAPWQGKNALDAAVLSHNAISMLRQQIRPSERIHGVISNGGTRTNIITETACMEYQFRADSRPAVDALRKRVENCFYGAATATGCSVEIKEGLSYAEMRINKVICSEFAAAMEGLGSPVACKFQDAVSRVPASGDQGNVSYVCPAFHGGFSIPTGKGDFNHTPGFATASGTEEAFQATLEAAKGMAIVGLKVLQDDDFATRVRADFDEDCRRREES</sequence>
<dbReference type="InterPro" id="IPR036264">
    <property type="entry name" value="Bact_exopeptidase_dim_dom"/>
</dbReference>
<dbReference type="InterPro" id="IPR011650">
    <property type="entry name" value="Peptidase_M20_dimer"/>
</dbReference>
<keyword evidence="5" id="KW-1185">Reference proteome</keyword>
<dbReference type="Pfam" id="PF01546">
    <property type="entry name" value="Peptidase_M20"/>
    <property type="match status" value="1"/>
</dbReference>
<dbReference type="NCBIfam" id="TIGR01891">
    <property type="entry name" value="amidohydrolases"/>
    <property type="match status" value="1"/>
</dbReference>
<dbReference type="InterPro" id="IPR017439">
    <property type="entry name" value="Amidohydrolase"/>
</dbReference>
<dbReference type="OrthoDB" id="6119954at2759"/>
<evidence type="ECO:0000256" key="1">
    <source>
        <dbReference type="ARBA" id="ARBA00006247"/>
    </source>
</evidence>
<reference evidence="4" key="1">
    <citation type="journal article" date="2020" name="Stud. Mycol.">
        <title>101 Dothideomycetes genomes: a test case for predicting lifestyles and emergence of pathogens.</title>
        <authorList>
            <person name="Haridas S."/>
            <person name="Albert R."/>
            <person name="Binder M."/>
            <person name="Bloem J."/>
            <person name="Labutti K."/>
            <person name="Salamov A."/>
            <person name="Andreopoulos B."/>
            <person name="Baker S."/>
            <person name="Barry K."/>
            <person name="Bills G."/>
            <person name="Bluhm B."/>
            <person name="Cannon C."/>
            <person name="Castanera R."/>
            <person name="Culley D."/>
            <person name="Daum C."/>
            <person name="Ezra D."/>
            <person name="Gonzalez J."/>
            <person name="Henrissat B."/>
            <person name="Kuo A."/>
            <person name="Liang C."/>
            <person name="Lipzen A."/>
            <person name="Lutzoni F."/>
            <person name="Magnuson J."/>
            <person name="Mondo S."/>
            <person name="Nolan M."/>
            <person name="Ohm R."/>
            <person name="Pangilinan J."/>
            <person name="Park H.-J."/>
            <person name="Ramirez L."/>
            <person name="Alfaro M."/>
            <person name="Sun H."/>
            <person name="Tritt A."/>
            <person name="Yoshinaga Y."/>
            <person name="Zwiers L.-H."/>
            <person name="Turgeon B."/>
            <person name="Goodwin S."/>
            <person name="Spatafora J."/>
            <person name="Crous P."/>
            <person name="Grigoriev I."/>
        </authorList>
    </citation>
    <scope>NUCLEOTIDE SEQUENCE</scope>
    <source>
        <strain evidence="4">CBS 133067</strain>
    </source>
</reference>
<organism evidence="4 5">
    <name type="scientific">Rhizodiscina lignyota</name>
    <dbReference type="NCBI Taxonomy" id="1504668"/>
    <lineage>
        <taxon>Eukaryota</taxon>
        <taxon>Fungi</taxon>
        <taxon>Dikarya</taxon>
        <taxon>Ascomycota</taxon>
        <taxon>Pezizomycotina</taxon>
        <taxon>Dothideomycetes</taxon>
        <taxon>Pleosporomycetidae</taxon>
        <taxon>Aulographales</taxon>
        <taxon>Rhizodiscinaceae</taxon>
        <taxon>Rhizodiscina</taxon>
    </lineage>
</organism>
<evidence type="ECO:0000256" key="2">
    <source>
        <dbReference type="PIRNR" id="PIRNR037226"/>
    </source>
</evidence>
<dbReference type="Gene3D" id="3.30.70.360">
    <property type="match status" value="1"/>
</dbReference>
<dbReference type="Pfam" id="PF07687">
    <property type="entry name" value="M20_dimer"/>
    <property type="match status" value="1"/>
</dbReference>
<dbReference type="FunFam" id="3.30.70.360:FF:000004">
    <property type="entry name" value="Peptidase M20 domain-containing protein 2"/>
    <property type="match status" value="1"/>
</dbReference>